<dbReference type="InterPro" id="IPR050259">
    <property type="entry name" value="SDR"/>
</dbReference>
<protein>
    <submittedName>
        <fullName evidence="3">SDR family oxidoreductase</fullName>
    </submittedName>
</protein>
<dbReference type="CDD" id="cd05233">
    <property type="entry name" value="SDR_c"/>
    <property type="match status" value="1"/>
</dbReference>
<reference evidence="3 4" key="1">
    <citation type="submission" date="2022-06" db="EMBL/GenBank/DDBJ databases">
        <title>Endosaccharibacter gen. nov., sp. nov., endophytic bacteria isolated from sugarcane.</title>
        <authorList>
            <person name="Pitiwittayakul N."/>
            <person name="Yukphan P."/>
            <person name="Charoenyingcharoen P."/>
            <person name="Tanasupawat S."/>
        </authorList>
    </citation>
    <scope>NUCLEOTIDE SEQUENCE [LARGE SCALE GENOMIC DNA]</scope>
    <source>
        <strain evidence="3 4">KSS8</strain>
    </source>
</reference>
<organism evidence="3 4">
    <name type="scientific">Endosaccharibacter trunci</name>
    <dbReference type="NCBI Taxonomy" id="2812733"/>
    <lineage>
        <taxon>Bacteria</taxon>
        <taxon>Pseudomonadati</taxon>
        <taxon>Pseudomonadota</taxon>
        <taxon>Alphaproteobacteria</taxon>
        <taxon>Acetobacterales</taxon>
        <taxon>Acetobacteraceae</taxon>
        <taxon>Endosaccharibacter</taxon>
    </lineage>
</organism>
<sequence>MSDGARLACVTGATRGVGLVIARALADAGIGVILVGRDADAGRKAAAEVAAEGGRAVACTADLSRPGALAAGLGEAAIDPAAIDILVCAAGVSLPHKPIWQYDETDYRRCFDLNVFGVMAAINTVLPGMIDRRRGSIVAIGGTYGHRGVAQSSLYAASKWALRGLIKSVAAEAGPFGVTANVVAPGGIDGDNLRAQFAESARREGLTPEAVHDRFAARAAMRALVTGADVAAAVLYAVSSPRVTGQDLLVDAGTIL</sequence>
<evidence type="ECO:0000313" key="3">
    <source>
        <dbReference type="EMBL" id="MCQ8280109.1"/>
    </source>
</evidence>
<name>A0ABT1WB48_9PROT</name>
<dbReference type="InterPro" id="IPR002347">
    <property type="entry name" value="SDR_fam"/>
</dbReference>
<evidence type="ECO:0000313" key="4">
    <source>
        <dbReference type="Proteomes" id="UP001524587"/>
    </source>
</evidence>
<keyword evidence="4" id="KW-1185">Reference proteome</keyword>
<dbReference type="SUPFAM" id="SSF51735">
    <property type="entry name" value="NAD(P)-binding Rossmann-fold domains"/>
    <property type="match status" value="1"/>
</dbReference>
<evidence type="ECO:0000256" key="1">
    <source>
        <dbReference type="ARBA" id="ARBA00006484"/>
    </source>
</evidence>
<dbReference type="Gene3D" id="3.40.50.720">
    <property type="entry name" value="NAD(P)-binding Rossmann-like Domain"/>
    <property type="match status" value="1"/>
</dbReference>
<dbReference type="PANTHER" id="PTHR42879">
    <property type="entry name" value="3-OXOACYL-(ACYL-CARRIER-PROTEIN) REDUCTASE"/>
    <property type="match status" value="1"/>
</dbReference>
<proteinExistence type="inferred from homology"/>
<evidence type="ECO:0000256" key="2">
    <source>
        <dbReference type="RuleBase" id="RU000363"/>
    </source>
</evidence>
<dbReference type="InterPro" id="IPR036291">
    <property type="entry name" value="NAD(P)-bd_dom_sf"/>
</dbReference>
<dbReference type="Proteomes" id="UP001524587">
    <property type="component" value="Unassembled WGS sequence"/>
</dbReference>
<accession>A0ABT1WB48</accession>
<dbReference type="PRINTS" id="PR00081">
    <property type="entry name" value="GDHRDH"/>
</dbReference>
<comment type="caution">
    <text evidence="3">The sequence shown here is derived from an EMBL/GenBank/DDBJ whole genome shotgun (WGS) entry which is preliminary data.</text>
</comment>
<dbReference type="PRINTS" id="PR00080">
    <property type="entry name" value="SDRFAMILY"/>
</dbReference>
<dbReference type="EMBL" id="JAMSKV010000023">
    <property type="protein sequence ID" value="MCQ8280109.1"/>
    <property type="molecule type" value="Genomic_DNA"/>
</dbReference>
<comment type="similarity">
    <text evidence="1 2">Belongs to the short-chain dehydrogenases/reductases (SDR) family.</text>
</comment>
<dbReference type="RefSeq" id="WP_422865596.1">
    <property type="nucleotide sequence ID" value="NZ_JAMSKV010000023.1"/>
</dbReference>
<dbReference type="Pfam" id="PF00106">
    <property type="entry name" value="adh_short"/>
    <property type="match status" value="1"/>
</dbReference>
<gene>
    <name evidence="3" type="ORF">NFI95_16830</name>
</gene>